<sequence>MKLLCVFGWHNEITRGRYVHGRETVCLGCGRVRFKPWRVVAAMYGAGPWLSPNGPKGKETLGTVEETR</sequence>
<dbReference type="EMBL" id="LAZR01044507">
    <property type="protein sequence ID" value="KKL04480.1"/>
    <property type="molecule type" value="Genomic_DNA"/>
</dbReference>
<name>A0A0F9A4T8_9ZZZZ</name>
<protein>
    <submittedName>
        <fullName evidence="1">Uncharacterized protein</fullName>
    </submittedName>
</protein>
<comment type="caution">
    <text evidence="1">The sequence shown here is derived from an EMBL/GenBank/DDBJ whole genome shotgun (WGS) entry which is preliminary data.</text>
</comment>
<organism evidence="1">
    <name type="scientific">marine sediment metagenome</name>
    <dbReference type="NCBI Taxonomy" id="412755"/>
    <lineage>
        <taxon>unclassified sequences</taxon>
        <taxon>metagenomes</taxon>
        <taxon>ecological metagenomes</taxon>
    </lineage>
</organism>
<gene>
    <name evidence="1" type="ORF">LCGC14_2615660</name>
</gene>
<reference evidence="1" key="1">
    <citation type="journal article" date="2015" name="Nature">
        <title>Complex archaea that bridge the gap between prokaryotes and eukaryotes.</title>
        <authorList>
            <person name="Spang A."/>
            <person name="Saw J.H."/>
            <person name="Jorgensen S.L."/>
            <person name="Zaremba-Niedzwiedzka K."/>
            <person name="Martijn J."/>
            <person name="Lind A.E."/>
            <person name="van Eijk R."/>
            <person name="Schleper C."/>
            <person name="Guy L."/>
            <person name="Ettema T.J."/>
        </authorList>
    </citation>
    <scope>NUCLEOTIDE SEQUENCE</scope>
</reference>
<accession>A0A0F9A4T8</accession>
<dbReference type="AlphaFoldDB" id="A0A0F9A4T8"/>
<proteinExistence type="predicted"/>
<evidence type="ECO:0000313" key="1">
    <source>
        <dbReference type="EMBL" id="KKL04480.1"/>
    </source>
</evidence>